<gene>
    <name evidence="2" type="ORF">ASCRUDRAFT_71443</name>
</gene>
<organism evidence="2 3">
    <name type="scientific">Ascoidea rubescens DSM 1968</name>
    <dbReference type="NCBI Taxonomy" id="1344418"/>
    <lineage>
        <taxon>Eukaryota</taxon>
        <taxon>Fungi</taxon>
        <taxon>Dikarya</taxon>
        <taxon>Ascomycota</taxon>
        <taxon>Saccharomycotina</taxon>
        <taxon>Saccharomycetes</taxon>
        <taxon>Ascoideaceae</taxon>
        <taxon>Ascoidea</taxon>
    </lineage>
</organism>
<dbReference type="Gene3D" id="1.20.5.170">
    <property type="match status" value="1"/>
</dbReference>
<feature type="compositionally biased region" description="Basic and acidic residues" evidence="1">
    <location>
        <begin position="28"/>
        <end position="51"/>
    </location>
</feature>
<sequence>MAISNEQSKNLKENTVAKMETTNVTATHLKENSQNKEVNQTKETTKVDIIEKQLNGTEPNNTESKPENSDKVNQELVDEALELRDRLKLLVSSISKVKRTCEKLEHENQNLQDYVGYLMSSGSFIANK</sequence>
<dbReference type="GeneID" id="30965574"/>
<evidence type="ECO:0000313" key="3">
    <source>
        <dbReference type="Proteomes" id="UP000095038"/>
    </source>
</evidence>
<feature type="region of interest" description="Disordered" evidence="1">
    <location>
        <begin position="25"/>
        <end position="72"/>
    </location>
</feature>
<accession>A0A1D2VEP6</accession>
<dbReference type="InterPro" id="IPR019357">
    <property type="entry name" value="SCOC"/>
</dbReference>
<reference evidence="3" key="1">
    <citation type="submission" date="2016-05" db="EMBL/GenBank/DDBJ databases">
        <title>Comparative genomics of biotechnologically important yeasts.</title>
        <authorList>
            <consortium name="DOE Joint Genome Institute"/>
            <person name="Riley R."/>
            <person name="Haridas S."/>
            <person name="Wolfe K.H."/>
            <person name="Lopes M.R."/>
            <person name="Hittinger C.T."/>
            <person name="Goker M."/>
            <person name="Salamov A."/>
            <person name="Wisecaver J."/>
            <person name="Long T.M."/>
            <person name="Aerts A.L."/>
            <person name="Barry K."/>
            <person name="Choi C."/>
            <person name="Clum A."/>
            <person name="Coughlan A.Y."/>
            <person name="Deshpande S."/>
            <person name="Douglass A.P."/>
            <person name="Hanson S.J."/>
            <person name="Klenk H.-P."/>
            <person name="Labutti K."/>
            <person name="Lapidus A."/>
            <person name="Lindquist E."/>
            <person name="Lipzen A."/>
            <person name="Meier-Kolthoff J.P."/>
            <person name="Ohm R.A."/>
            <person name="Otillar R.P."/>
            <person name="Pangilinan J."/>
            <person name="Peng Y."/>
            <person name="Rokas A."/>
            <person name="Rosa C.A."/>
            <person name="Scheuner C."/>
            <person name="Sibirny A.A."/>
            <person name="Slot J.C."/>
            <person name="Stielow J.B."/>
            <person name="Sun H."/>
            <person name="Kurtzman C.P."/>
            <person name="Blackwell M."/>
            <person name="Grigoriev I.V."/>
            <person name="Jeffries T.W."/>
        </authorList>
    </citation>
    <scope>NUCLEOTIDE SEQUENCE [LARGE SCALE GENOMIC DNA]</scope>
    <source>
        <strain evidence="3">DSM 1968</strain>
    </source>
</reference>
<dbReference type="Pfam" id="PF10224">
    <property type="entry name" value="DUF2205"/>
    <property type="match status" value="1"/>
</dbReference>
<evidence type="ECO:0000256" key="1">
    <source>
        <dbReference type="SAM" id="MobiDB-lite"/>
    </source>
</evidence>
<name>A0A1D2VEP6_9ASCO</name>
<dbReference type="OrthoDB" id="3980661at2759"/>
<proteinExistence type="predicted"/>
<feature type="compositionally biased region" description="Polar residues" evidence="1">
    <location>
        <begin position="54"/>
        <end position="63"/>
    </location>
</feature>
<evidence type="ECO:0000313" key="2">
    <source>
        <dbReference type="EMBL" id="ODV59973.1"/>
    </source>
</evidence>
<dbReference type="InParanoid" id="A0A1D2VEP6"/>
<protein>
    <submittedName>
        <fullName evidence="2">Uncharacterized protein</fullName>
    </submittedName>
</protein>
<dbReference type="RefSeq" id="XP_020046280.1">
    <property type="nucleotide sequence ID" value="XM_020191938.1"/>
</dbReference>
<dbReference type="Proteomes" id="UP000095038">
    <property type="component" value="Unassembled WGS sequence"/>
</dbReference>
<keyword evidence="3" id="KW-1185">Reference proteome</keyword>
<dbReference type="AlphaFoldDB" id="A0A1D2VEP6"/>
<dbReference type="EMBL" id="KV454484">
    <property type="protein sequence ID" value="ODV59973.1"/>
    <property type="molecule type" value="Genomic_DNA"/>
</dbReference>